<feature type="transmembrane region" description="Helical" evidence="1">
    <location>
        <begin position="187"/>
        <end position="206"/>
    </location>
</feature>
<proteinExistence type="predicted"/>
<sequence length="395" mass="43822">MNKLTIRRGGQVRNRSVDGLRGLAAVSVMFAHFLTASSPFLLTRYYGDWLAFGTHDYSTHDKIFSFPLVSVFYNGLFAVQIFFVLSGFVLVNPIVIKDRRRIIARLISRPVRLGLPILIVSLVSYVIFLLGGYFNIPAGEVSGSRWLSTSIGTTIPISQGIPLVLYEGMIFGKGDIVPQLWTLRVEFWGSMALLGIAVLSGSRYALVGITALFVGCLSLTGTDWQFFVAFPLGAALSFSPLSGQVVAAFLFGIGIFLGGFQDGHWLYSLLPAPFENNRAFYSLIGAILLVQSVRSGFLSSFFNTKLVQFLGRMSFGIYLIHFTVICTIWSWLYLRYVGNTFNIVIITASCVSLTLFISFIFEKCCDRPSIDLGNSFARWVVRSRDINSNPPEFAT</sequence>
<name>A0A833CJA3_9HYPH</name>
<keyword evidence="1" id="KW-0472">Membrane</keyword>
<keyword evidence="3" id="KW-0808">Transferase</keyword>
<accession>A0A833CJA3</accession>
<keyword evidence="3" id="KW-0012">Acyltransferase</keyword>
<dbReference type="Proteomes" id="UP000430843">
    <property type="component" value="Unassembled WGS sequence"/>
</dbReference>
<feature type="transmembrane region" description="Helical" evidence="1">
    <location>
        <begin position="340"/>
        <end position="361"/>
    </location>
</feature>
<dbReference type="Pfam" id="PF01757">
    <property type="entry name" value="Acyl_transf_3"/>
    <property type="match status" value="1"/>
</dbReference>
<evidence type="ECO:0000259" key="2">
    <source>
        <dbReference type="Pfam" id="PF01757"/>
    </source>
</evidence>
<protein>
    <submittedName>
        <fullName evidence="3">Acyltransferase</fullName>
    </submittedName>
</protein>
<feature type="transmembrane region" description="Helical" evidence="1">
    <location>
        <begin position="315"/>
        <end position="334"/>
    </location>
</feature>
<feature type="transmembrane region" description="Helical" evidence="1">
    <location>
        <begin position="71"/>
        <end position="92"/>
    </location>
</feature>
<dbReference type="PANTHER" id="PTHR23028:SF134">
    <property type="entry name" value="PUTATIVE (AFU_ORTHOLOGUE AFUA_4G08520)-RELATED"/>
    <property type="match status" value="1"/>
</dbReference>
<dbReference type="GO" id="GO:0016747">
    <property type="term" value="F:acyltransferase activity, transferring groups other than amino-acyl groups"/>
    <property type="evidence" value="ECO:0007669"/>
    <property type="project" value="InterPro"/>
</dbReference>
<keyword evidence="1" id="KW-0812">Transmembrane</keyword>
<comment type="caution">
    <text evidence="3">The sequence shown here is derived from an EMBL/GenBank/DDBJ whole genome shotgun (WGS) entry which is preliminary data.</text>
</comment>
<dbReference type="InterPro" id="IPR002656">
    <property type="entry name" value="Acyl_transf_3_dom"/>
</dbReference>
<dbReference type="RefSeq" id="WP_151678405.1">
    <property type="nucleotide sequence ID" value="NZ_WBWA01000021.1"/>
</dbReference>
<feature type="domain" description="Acyltransferase 3" evidence="2">
    <location>
        <begin position="15"/>
        <end position="361"/>
    </location>
</feature>
<dbReference type="AlphaFoldDB" id="A0A833CJA3"/>
<keyword evidence="1" id="KW-1133">Transmembrane helix</keyword>
<feature type="transmembrane region" description="Helical" evidence="1">
    <location>
        <begin position="212"/>
        <end position="234"/>
    </location>
</feature>
<feature type="transmembrane region" description="Helical" evidence="1">
    <location>
        <begin position="20"/>
        <end position="42"/>
    </location>
</feature>
<evidence type="ECO:0000313" key="3">
    <source>
        <dbReference type="EMBL" id="KAB2663397.1"/>
    </source>
</evidence>
<feature type="transmembrane region" description="Helical" evidence="1">
    <location>
        <begin position="113"/>
        <end position="134"/>
    </location>
</feature>
<evidence type="ECO:0000256" key="1">
    <source>
        <dbReference type="SAM" id="Phobius"/>
    </source>
</evidence>
<gene>
    <name evidence="3" type="ORF">F9K91_18440</name>
</gene>
<reference evidence="3 4" key="1">
    <citation type="submission" date="2019-09" db="EMBL/GenBank/DDBJ databases">
        <title>Taxonomic organization of the family Brucellaceae based on a phylogenomic approach.</title>
        <authorList>
            <person name="Leclercq S."/>
            <person name="Cloeckaert A."/>
            <person name="Zygmunt M.S."/>
        </authorList>
    </citation>
    <scope>NUCLEOTIDE SEQUENCE [LARGE SCALE GENOMIC DNA]</scope>
    <source>
        <strain evidence="3 4">LMG 18957</strain>
    </source>
</reference>
<evidence type="ECO:0000313" key="4">
    <source>
        <dbReference type="Proteomes" id="UP000430843"/>
    </source>
</evidence>
<dbReference type="PANTHER" id="PTHR23028">
    <property type="entry name" value="ACETYLTRANSFERASE"/>
    <property type="match status" value="1"/>
</dbReference>
<organism evidence="3 4">
    <name type="scientific">Brucella tritici</name>
    <dbReference type="NCBI Taxonomy" id="94626"/>
    <lineage>
        <taxon>Bacteria</taxon>
        <taxon>Pseudomonadati</taxon>
        <taxon>Pseudomonadota</taxon>
        <taxon>Alphaproteobacteria</taxon>
        <taxon>Hyphomicrobiales</taxon>
        <taxon>Brucellaceae</taxon>
        <taxon>Brucella/Ochrobactrum group</taxon>
        <taxon>Brucella</taxon>
    </lineage>
</organism>
<dbReference type="EMBL" id="WBWA01000021">
    <property type="protein sequence ID" value="KAB2663397.1"/>
    <property type="molecule type" value="Genomic_DNA"/>
</dbReference>
<keyword evidence="4" id="KW-1185">Reference proteome</keyword>
<feature type="transmembrane region" description="Helical" evidence="1">
    <location>
        <begin position="280"/>
        <end position="303"/>
    </location>
</feature>
<feature type="transmembrane region" description="Helical" evidence="1">
    <location>
        <begin position="241"/>
        <end position="260"/>
    </location>
</feature>
<dbReference type="InterPro" id="IPR050879">
    <property type="entry name" value="Acyltransferase_3"/>
</dbReference>